<accession>A0A1V9Z838</accession>
<evidence type="ECO:0000313" key="7">
    <source>
        <dbReference type="EMBL" id="OQR94174.1"/>
    </source>
</evidence>
<comment type="subcellular location">
    <subcellularLocation>
        <location evidence="1">Membrane</location>
        <topology evidence="1">Multi-pass membrane protein</topology>
    </subcellularLocation>
</comment>
<dbReference type="InterPro" id="IPR013057">
    <property type="entry name" value="AA_transpt_TM"/>
</dbReference>
<keyword evidence="4 5" id="KW-0472">Membrane</keyword>
<dbReference type="PANTHER" id="PTHR22950">
    <property type="entry name" value="AMINO ACID TRANSPORTER"/>
    <property type="match status" value="1"/>
</dbReference>
<feature type="transmembrane region" description="Helical" evidence="5">
    <location>
        <begin position="152"/>
        <end position="171"/>
    </location>
</feature>
<feature type="transmembrane region" description="Helical" evidence="5">
    <location>
        <begin position="125"/>
        <end position="145"/>
    </location>
</feature>
<evidence type="ECO:0000256" key="2">
    <source>
        <dbReference type="ARBA" id="ARBA00022692"/>
    </source>
</evidence>
<reference evidence="7 8" key="1">
    <citation type="journal article" date="2014" name="Genome Biol. Evol.">
        <title>The secreted proteins of Achlya hypogyna and Thraustotheca clavata identify the ancestral oomycete secretome and reveal gene acquisitions by horizontal gene transfer.</title>
        <authorList>
            <person name="Misner I."/>
            <person name="Blouin N."/>
            <person name="Leonard G."/>
            <person name="Richards T.A."/>
            <person name="Lane C.E."/>
        </authorList>
    </citation>
    <scope>NUCLEOTIDE SEQUENCE [LARGE SCALE GENOMIC DNA]</scope>
    <source>
        <strain evidence="7 8">ATCC 48635</strain>
    </source>
</reference>
<keyword evidence="3 5" id="KW-1133">Transmembrane helix</keyword>
<evidence type="ECO:0000256" key="1">
    <source>
        <dbReference type="ARBA" id="ARBA00004141"/>
    </source>
</evidence>
<evidence type="ECO:0000256" key="4">
    <source>
        <dbReference type="ARBA" id="ARBA00023136"/>
    </source>
</evidence>
<feature type="transmembrane region" description="Helical" evidence="5">
    <location>
        <begin position="94"/>
        <end position="119"/>
    </location>
</feature>
<evidence type="ECO:0000259" key="6">
    <source>
        <dbReference type="Pfam" id="PF01490"/>
    </source>
</evidence>
<evidence type="ECO:0000256" key="3">
    <source>
        <dbReference type="ARBA" id="ARBA00022989"/>
    </source>
</evidence>
<organism evidence="7 8">
    <name type="scientific">Achlya hypogyna</name>
    <name type="common">Oomycete</name>
    <name type="synonym">Protoachlya hypogyna</name>
    <dbReference type="NCBI Taxonomy" id="1202772"/>
    <lineage>
        <taxon>Eukaryota</taxon>
        <taxon>Sar</taxon>
        <taxon>Stramenopiles</taxon>
        <taxon>Oomycota</taxon>
        <taxon>Saprolegniomycetes</taxon>
        <taxon>Saprolegniales</taxon>
        <taxon>Achlyaceae</taxon>
        <taxon>Achlya</taxon>
    </lineage>
</organism>
<feature type="transmembrane region" description="Helical" evidence="5">
    <location>
        <begin position="226"/>
        <end position="249"/>
    </location>
</feature>
<dbReference type="EMBL" id="JNBR01000373">
    <property type="protein sequence ID" value="OQR94174.1"/>
    <property type="molecule type" value="Genomic_DNA"/>
</dbReference>
<feature type="transmembrane region" description="Helical" evidence="5">
    <location>
        <begin position="362"/>
        <end position="379"/>
    </location>
</feature>
<dbReference type="Pfam" id="PF01490">
    <property type="entry name" value="Aa_trans"/>
    <property type="match status" value="1"/>
</dbReference>
<feature type="transmembrane region" description="Helical" evidence="5">
    <location>
        <begin position="41"/>
        <end position="62"/>
    </location>
</feature>
<dbReference type="PANTHER" id="PTHR22950:SF349">
    <property type="entry name" value="AMINO ACID TRANSPORTER TRANSMEMBRANE DOMAIN-CONTAINING PROTEIN"/>
    <property type="match status" value="1"/>
</dbReference>
<feature type="domain" description="Amino acid transporter transmembrane" evidence="6">
    <location>
        <begin position="14"/>
        <end position="439"/>
    </location>
</feature>
<feature type="transmembrane region" description="Helical" evidence="5">
    <location>
        <begin position="385"/>
        <end position="408"/>
    </location>
</feature>
<dbReference type="GO" id="GO:0005774">
    <property type="term" value="C:vacuolar membrane"/>
    <property type="evidence" value="ECO:0007669"/>
    <property type="project" value="TreeGrafter"/>
</dbReference>
<name>A0A1V9Z838_ACHHY</name>
<sequence>MAGSSNKFMTLEDLKAAFSLFCSVCGVGSLGLPGNYARAGYFWASFGFFFMAAANTYATWCISKVMLVAPNTIFTFGDLAEWSMGKGGRYVTTLAQTVMCTLLPIVFLVLGGSLLVVLFPASFSQTTWIVLMGITLLPVCLIPTLKEGAGAAAAGCLGTIFADGIALYLLISNMNESNVQNVSPPQPAIGFESVTTVFGNLALAYGAGIMIPTLQREHSDPARMPRLILITMFVICSFFLIVSILGVFLTGCQTPSNLLFAVANSNLGFTADRGFVILSFLFMQLHVTIAFAVVIFPVFQIMERIVLRMHIYDLTTSAGGDIETPAIETPGATNFHEEKPAFANHIDPADAYRVPGAYIKAATLRTVMVVLCVIVAVIWKDHLSSLMDFVGASSSCTVCMILPIIFYNKTFWNTSPVWEKAIGAVFVLVTVFLAIYVSIKTGKELFAPETKDPSILFPLCPAKYQKVAFTNMTHYSPGRALFEF</sequence>
<gene>
    <name evidence="7" type="ORF">ACHHYP_01630</name>
</gene>
<dbReference type="GO" id="GO:0015179">
    <property type="term" value="F:L-amino acid transmembrane transporter activity"/>
    <property type="evidence" value="ECO:0007669"/>
    <property type="project" value="TreeGrafter"/>
</dbReference>
<feature type="transmembrane region" description="Helical" evidence="5">
    <location>
        <begin position="420"/>
        <end position="439"/>
    </location>
</feature>
<evidence type="ECO:0000256" key="5">
    <source>
        <dbReference type="SAM" id="Phobius"/>
    </source>
</evidence>
<dbReference type="STRING" id="1202772.A0A1V9Z838"/>
<comment type="caution">
    <text evidence="7">The sequence shown here is derived from an EMBL/GenBank/DDBJ whole genome shotgun (WGS) entry which is preliminary data.</text>
</comment>
<proteinExistence type="predicted"/>
<dbReference type="Proteomes" id="UP000243579">
    <property type="component" value="Unassembled WGS sequence"/>
</dbReference>
<keyword evidence="8" id="KW-1185">Reference proteome</keyword>
<keyword evidence="2 5" id="KW-0812">Transmembrane</keyword>
<dbReference type="AlphaFoldDB" id="A0A1V9Z838"/>
<feature type="transmembrane region" description="Helical" evidence="5">
    <location>
        <begin position="275"/>
        <end position="299"/>
    </location>
</feature>
<feature type="transmembrane region" description="Helical" evidence="5">
    <location>
        <begin position="191"/>
        <end position="214"/>
    </location>
</feature>
<dbReference type="OrthoDB" id="655540at2759"/>
<evidence type="ECO:0000313" key="8">
    <source>
        <dbReference type="Proteomes" id="UP000243579"/>
    </source>
</evidence>
<protein>
    <submittedName>
        <fullName evidence="7">Amino Acid/Auxin Permease (AAAP) Family</fullName>
    </submittedName>
</protein>